<proteinExistence type="predicted"/>
<keyword evidence="4" id="KW-1185">Reference proteome</keyword>
<evidence type="ECO:0000256" key="1">
    <source>
        <dbReference type="SAM" id="MobiDB-lite"/>
    </source>
</evidence>
<feature type="domain" description="Retrotransposon Copia-like N-terminal" evidence="2">
    <location>
        <begin position="40"/>
        <end position="83"/>
    </location>
</feature>
<sequence length="319" mass="34762">MVKTAMTRAWRSLDSSKTTSSTLGGTLRPTMAHGGDHLSQLSFQLTSHKLTGKNYLEWAQSVKLAIDGRGKLGHLTGDVRQPAAGDPSLSMWRSENSLIIAWLINSMEPTIGNKKIEIADGSLSAIAGTGSIVLSPSITLHNVLHGENKDEDSEFFDSQPTVSLENITMADGPNFLINTELSGLNNENLDPKSIGLSHDIDGNKNEGSTGTKELLVYSRRKQIQRNETDASQYCQDSVPQTIQNSIEATGDTHTNPIHLNLPNFESSQSESSMSNLDKPIAHRKGTRKHSTDGKIAILIVYVDDIILTGDDIAEMERLK</sequence>
<gene>
    <name evidence="3" type="ORF">RJ639_028401</name>
</gene>
<evidence type="ECO:0000313" key="4">
    <source>
        <dbReference type="Proteomes" id="UP001188597"/>
    </source>
</evidence>
<accession>A0AA88X5X2</accession>
<reference evidence="3" key="1">
    <citation type="submission" date="2022-12" db="EMBL/GenBank/DDBJ databases">
        <title>Draft genome assemblies for two species of Escallonia (Escalloniales).</title>
        <authorList>
            <person name="Chanderbali A."/>
            <person name="Dervinis C."/>
            <person name="Anghel I."/>
            <person name="Soltis D."/>
            <person name="Soltis P."/>
            <person name="Zapata F."/>
        </authorList>
    </citation>
    <scope>NUCLEOTIDE SEQUENCE</scope>
    <source>
        <strain evidence="3">UCBG64.0493</strain>
        <tissue evidence="3">Leaf</tissue>
    </source>
</reference>
<feature type="region of interest" description="Disordered" evidence="1">
    <location>
        <begin position="1"/>
        <end position="29"/>
    </location>
</feature>
<dbReference type="PANTHER" id="PTHR37610">
    <property type="entry name" value="CCHC-TYPE DOMAIN-CONTAINING PROTEIN"/>
    <property type="match status" value="1"/>
</dbReference>
<evidence type="ECO:0000259" key="2">
    <source>
        <dbReference type="Pfam" id="PF14244"/>
    </source>
</evidence>
<feature type="compositionally biased region" description="Low complexity" evidence="1">
    <location>
        <begin position="12"/>
        <end position="27"/>
    </location>
</feature>
<protein>
    <recommendedName>
        <fullName evidence="2">Retrotransposon Copia-like N-terminal domain-containing protein</fullName>
    </recommendedName>
</protein>
<dbReference type="AlphaFoldDB" id="A0AA88X5X2"/>
<dbReference type="Pfam" id="PF14244">
    <property type="entry name" value="Retrotran_gag_3"/>
    <property type="match status" value="1"/>
</dbReference>
<dbReference type="InterPro" id="IPR029472">
    <property type="entry name" value="Copia-like_N"/>
</dbReference>
<dbReference type="EMBL" id="JAVXUP010000060">
    <property type="protein sequence ID" value="KAK3040151.1"/>
    <property type="molecule type" value="Genomic_DNA"/>
</dbReference>
<dbReference type="Proteomes" id="UP001188597">
    <property type="component" value="Unassembled WGS sequence"/>
</dbReference>
<organism evidence="3 4">
    <name type="scientific">Escallonia herrerae</name>
    <dbReference type="NCBI Taxonomy" id="1293975"/>
    <lineage>
        <taxon>Eukaryota</taxon>
        <taxon>Viridiplantae</taxon>
        <taxon>Streptophyta</taxon>
        <taxon>Embryophyta</taxon>
        <taxon>Tracheophyta</taxon>
        <taxon>Spermatophyta</taxon>
        <taxon>Magnoliopsida</taxon>
        <taxon>eudicotyledons</taxon>
        <taxon>Gunneridae</taxon>
        <taxon>Pentapetalae</taxon>
        <taxon>asterids</taxon>
        <taxon>campanulids</taxon>
        <taxon>Escalloniales</taxon>
        <taxon>Escalloniaceae</taxon>
        <taxon>Escallonia</taxon>
    </lineage>
</organism>
<evidence type="ECO:0000313" key="3">
    <source>
        <dbReference type="EMBL" id="KAK3040151.1"/>
    </source>
</evidence>
<name>A0AA88X5X2_9ASTE</name>
<comment type="caution">
    <text evidence="3">The sequence shown here is derived from an EMBL/GenBank/DDBJ whole genome shotgun (WGS) entry which is preliminary data.</text>
</comment>
<dbReference type="PANTHER" id="PTHR37610:SF75">
    <property type="entry name" value="RETROTRANSPOSON COPIA-LIKE N-TERMINAL DOMAIN-CONTAINING PROTEIN"/>
    <property type="match status" value="1"/>
</dbReference>